<accession>A0A0R3Q4I4</accession>
<evidence type="ECO:0000256" key="2">
    <source>
        <dbReference type="ARBA" id="ARBA00022490"/>
    </source>
</evidence>
<evidence type="ECO:0000256" key="4">
    <source>
        <dbReference type="ARBA" id="ARBA00022679"/>
    </source>
</evidence>
<evidence type="ECO:0000256" key="3">
    <source>
        <dbReference type="ARBA" id="ARBA00022603"/>
    </source>
</evidence>
<keyword evidence="8" id="KW-1185">Reference proteome</keyword>
<dbReference type="Pfam" id="PF10237">
    <property type="entry name" value="N6-adenineMlase"/>
    <property type="match status" value="1"/>
</dbReference>
<sequence length="251" mass="28670">MFSAETAWSISENPELVNGVYFFNIVQLPKPQSKSTAMSAGRNSDDGDRDDTPQLSAEALNALTEFYAGMNASDKVTIKEDWQLSQFWYSEETALKLAEECVRNTGDGGRIACISCPTLLDYLLNHDCVICERVTVTLFEYDRRFETKFAKEFVRYDYRKPLTIPQLYHNTFDLIVIDPPFLSDECLIKVAQTVRLLSRDSTTKLLICTGLVMAKLVERLFHARKCKFQPSHKHNLANEFACYTNYEAVVL</sequence>
<dbReference type="GO" id="GO:0032259">
    <property type="term" value="P:methylation"/>
    <property type="evidence" value="ECO:0007669"/>
    <property type="project" value="UniProtKB-KW"/>
</dbReference>
<dbReference type="AlphaFoldDB" id="A0A0R3Q4I4"/>
<name>A0A0R3Q4I4_9BILA</name>
<dbReference type="GO" id="GO:0005737">
    <property type="term" value="C:cytoplasm"/>
    <property type="evidence" value="ECO:0007669"/>
    <property type="project" value="UniProtKB-SubCell"/>
</dbReference>
<comment type="subcellular location">
    <subcellularLocation>
        <location evidence="1 5">Cytoplasm</location>
    </subcellularLocation>
</comment>
<comment type="function">
    <text evidence="5">S-adenosyl-L-methionine-dependent protein-lysine N-methyltransferase that methylates elongation factor 1-alpha.</text>
</comment>
<dbReference type="GO" id="GO:0003676">
    <property type="term" value="F:nucleic acid binding"/>
    <property type="evidence" value="ECO:0007669"/>
    <property type="project" value="InterPro"/>
</dbReference>
<dbReference type="InterPro" id="IPR002052">
    <property type="entry name" value="DNA_methylase_N6_adenine_CS"/>
</dbReference>
<feature type="compositionally biased region" description="Basic and acidic residues" evidence="6">
    <location>
        <begin position="43"/>
        <end position="52"/>
    </location>
</feature>
<proteinExistence type="inferred from homology"/>
<evidence type="ECO:0000256" key="6">
    <source>
        <dbReference type="SAM" id="MobiDB-lite"/>
    </source>
</evidence>
<dbReference type="STRING" id="42155.A0A0R3Q4I4"/>
<evidence type="ECO:0000313" key="7">
    <source>
        <dbReference type="EMBL" id="VDO08023.1"/>
    </source>
</evidence>
<dbReference type="EC" id="2.1.1.-" evidence="5"/>
<comment type="similarity">
    <text evidence="5">Belongs to the class I-like SAM-binding methyltransferase superfamily. EFM5 family.</text>
</comment>
<dbReference type="EMBL" id="UZAG01000319">
    <property type="protein sequence ID" value="VDO08023.1"/>
    <property type="molecule type" value="Genomic_DNA"/>
</dbReference>
<evidence type="ECO:0000256" key="5">
    <source>
        <dbReference type="HAMAP-Rule" id="MF_03187"/>
    </source>
</evidence>
<dbReference type="InterPro" id="IPR019369">
    <property type="entry name" value="Efm5/EEF1AKMT1"/>
</dbReference>
<reference evidence="9" key="1">
    <citation type="submission" date="2017-02" db="UniProtKB">
        <authorList>
            <consortium name="WormBaseParasite"/>
        </authorList>
    </citation>
    <scope>IDENTIFICATION</scope>
</reference>
<evidence type="ECO:0000313" key="8">
    <source>
        <dbReference type="Proteomes" id="UP000280834"/>
    </source>
</evidence>
<evidence type="ECO:0000313" key="9">
    <source>
        <dbReference type="WBParaSite" id="BTMF_0000121901-mRNA-1"/>
    </source>
</evidence>
<reference evidence="7 8" key="2">
    <citation type="submission" date="2018-11" db="EMBL/GenBank/DDBJ databases">
        <authorList>
            <consortium name="Pathogen Informatics"/>
        </authorList>
    </citation>
    <scope>NUCLEOTIDE SEQUENCE [LARGE SCALE GENOMIC DNA]</scope>
</reference>
<keyword evidence="2 5" id="KW-0963">Cytoplasm</keyword>
<dbReference type="GO" id="GO:0016279">
    <property type="term" value="F:protein-lysine N-methyltransferase activity"/>
    <property type="evidence" value="ECO:0007669"/>
    <property type="project" value="UniProtKB-UniRule"/>
</dbReference>
<feature type="region of interest" description="Disordered" evidence="6">
    <location>
        <begin position="34"/>
        <end position="53"/>
    </location>
</feature>
<dbReference type="WBParaSite" id="BTMF_0000121901-mRNA-1">
    <property type="protein sequence ID" value="BTMF_0000121901-mRNA-1"/>
    <property type="gene ID" value="BTMF_0000121901"/>
</dbReference>
<dbReference type="PANTHER" id="PTHR13200:SF0">
    <property type="entry name" value="EEF1A LYSINE METHYLTRANSFERASE 1"/>
    <property type="match status" value="1"/>
</dbReference>
<dbReference type="PROSITE" id="PS00092">
    <property type="entry name" value="N6_MTASE"/>
    <property type="match status" value="1"/>
</dbReference>
<dbReference type="HAMAP" id="MF_03187">
    <property type="entry name" value="Methyltr_EFM5"/>
    <property type="match status" value="1"/>
</dbReference>
<dbReference type="Proteomes" id="UP000280834">
    <property type="component" value="Unassembled WGS sequence"/>
</dbReference>
<evidence type="ECO:0000256" key="1">
    <source>
        <dbReference type="ARBA" id="ARBA00004496"/>
    </source>
</evidence>
<keyword evidence="3 5" id="KW-0489">Methyltransferase</keyword>
<protein>
    <recommendedName>
        <fullName evidence="5">Protein-lysine N-methyltransferase BTMF_LOCUS566</fullName>
        <ecNumber evidence="5">2.1.1.-</ecNumber>
    </recommendedName>
</protein>
<organism evidence="9">
    <name type="scientific">Brugia timori</name>
    <dbReference type="NCBI Taxonomy" id="42155"/>
    <lineage>
        <taxon>Eukaryota</taxon>
        <taxon>Metazoa</taxon>
        <taxon>Ecdysozoa</taxon>
        <taxon>Nematoda</taxon>
        <taxon>Chromadorea</taxon>
        <taxon>Rhabditida</taxon>
        <taxon>Spirurina</taxon>
        <taxon>Spiruromorpha</taxon>
        <taxon>Filarioidea</taxon>
        <taxon>Onchocercidae</taxon>
        <taxon>Brugia</taxon>
    </lineage>
</organism>
<dbReference type="PANTHER" id="PTHR13200">
    <property type="entry name" value="EEF1A LYSINE METHYLTRANSFERASE 1"/>
    <property type="match status" value="1"/>
</dbReference>
<dbReference type="InterPro" id="IPR041370">
    <property type="entry name" value="Mlase_EEF1AKMT1/ZCCHC4"/>
</dbReference>
<gene>
    <name evidence="7" type="ORF">BTMF_LOCUS566</name>
</gene>
<keyword evidence="4 5" id="KW-0808">Transferase</keyword>